<dbReference type="AlphaFoldDB" id="A0AAD7AVM7"/>
<accession>A0AAD7AVM7</accession>
<feature type="compositionally biased region" description="Pro residues" evidence="1">
    <location>
        <begin position="189"/>
        <end position="201"/>
    </location>
</feature>
<evidence type="ECO:0000256" key="3">
    <source>
        <dbReference type="SAM" id="SignalP"/>
    </source>
</evidence>
<dbReference type="EMBL" id="JARIHO010000001">
    <property type="protein sequence ID" value="KAJ7368615.1"/>
    <property type="molecule type" value="Genomic_DNA"/>
</dbReference>
<proteinExistence type="predicted"/>
<gene>
    <name evidence="4" type="ORF">DFH08DRAFT_947511</name>
</gene>
<evidence type="ECO:0000256" key="1">
    <source>
        <dbReference type="SAM" id="MobiDB-lite"/>
    </source>
</evidence>
<protein>
    <recommendedName>
        <fullName evidence="6">Transmembrane protein</fullName>
    </recommendedName>
</protein>
<feature type="region of interest" description="Disordered" evidence="1">
    <location>
        <begin position="34"/>
        <end position="118"/>
    </location>
</feature>
<sequence>MHLPLAFLLYLLPLLSAAPAPSLSSVPPSTVAAASTSASETSDGANTAHADSVTPSSASNSRQSTSQTPTTTHKPTAATSKHHVATKTVQATGGQIPVHSTTHIVVPGPAPSHFHPKSQHHQSEATLVFEILGALAGVVFILSVIRCIYSYNRTPSRDRITAILHRHQLQREMEELERHPPDRRHSLVEPPPPYVAPPPSYPDDESTLLTNRGSASYGEDPRTPSSFRPNG</sequence>
<evidence type="ECO:0008006" key="6">
    <source>
        <dbReference type="Google" id="ProtNLM"/>
    </source>
</evidence>
<feature type="chain" id="PRO_5041926631" description="Transmembrane protein" evidence="3">
    <location>
        <begin position="18"/>
        <end position="231"/>
    </location>
</feature>
<evidence type="ECO:0000313" key="5">
    <source>
        <dbReference type="Proteomes" id="UP001218218"/>
    </source>
</evidence>
<feature type="compositionally biased region" description="Basic and acidic residues" evidence="1">
    <location>
        <begin position="172"/>
        <end position="187"/>
    </location>
</feature>
<dbReference type="Proteomes" id="UP001218218">
    <property type="component" value="Unassembled WGS sequence"/>
</dbReference>
<feature type="compositionally biased region" description="Polar residues" evidence="1">
    <location>
        <begin position="87"/>
        <end position="103"/>
    </location>
</feature>
<keyword evidence="2" id="KW-1133">Transmembrane helix</keyword>
<comment type="caution">
    <text evidence="4">The sequence shown here is derived from an EMBL/GenBank/DDBJ whole genome shotgun (WGS) entry which is preliminary data.</text>
</comment>
<evidence type="ECO:0000313" key="4">
    <source>
        <dbReference type="EMBL" id="KAJ7368615.1"/>
    </source>
</evidence>
<feature type="region of interest" description="Disordered" evidence="1">
    <location>
        <begin position="172"/>
        <end position="231"/>
    </location>
</feature>
<feature type="compositionally biased region" description="Low complexity" evidence="1">
    <location>
        <begin position="56"/>
        <end position="79"/>
    </location>
</feature>
<keyword evidence="3" id="KW-0732">Signal</keyword>
<organism evidence="4 5">
    <name type="scientific">Mycena albidolilacea</name>
    <dbReference type="NCBI Taxonomy" id="1033008"/>
    <lineage>
        <taxon>Eukaryota</taxon>
        <taxon>Fungi</taxon>
        <taxon>Dikarya</taxon>
        <taxon>Basidiomycota</taxon>
        <taxon>Agaricomycotina</taxon>
        <taxon>Agaricomycetes</taxon>
        <taxon>Agaricomycetidae</taxon>
        <taxon>Agaricales</taxon>
        <taxon>Marasmiineae</taxon>
        <taxon>Mycenaceae</taxon>
        <taxon>Mycena</taxon>
    </lineage>
</organism>
<name>A0AAD7AVM7_9AGAR</name>
<reference evidence="4" key="1">
    <citation type="submission" date="2023-03" db="EMBL/GenBank/DDBJ databases">
        <title>Massive genome expansion in bonnet fungi (Mycena s.s.) driven by repeated elements and novel gene families across ecological guilds.</title>
        <authorList>
            <consortium name="Lawrence Berkeley National Laboratory"/>
            <person name="Harder C.B."/>
            <person name="Miyauchi S."/>
            <person name="Viragh M."/>
            <person name="Kuo A."/>
            <person name="Thoen E."/>
            <person name="Andreopoulos B."/>
            <person name="Lu D."/>
            <person name="Skrede I."/>
            <person name="Drula E."/>
            <person name="Henrissat B."/>
            <person name="Morin E."/>
            <person name="Kohler A."/>
            <person name="Barry K."/>
            <person name="LaButti K."/>
            <person name="Morin E."/>
            <person name="Salamov A."/>
            <person name="Lipzen A."/>
            <person name="Mereny Z."/>
            <person name="Hegedus B."/>
            <person name="Baldrian P."/>
            <person name="Stursova M."/>
            <person name="Weitz H."/>
            <person name="Taylor A."/>
            <person name="Grigoriev I.V."/>
            <person name="Nagy L.G."/>
            <person name="Martin F."/>
            <person name="Kauserud H."/>
        </authorList>
    </citation>
    <scope>NUCLEOTIDE SEQUENCE</scope>
    <source>
        <strain evidence="4">CBHHK002</strain>
    </source>
</reference>
<feature type="transmembrane region" description="Helical" evidence="2">
    <location>
        <begin position="127"/>
        <end position="149"/>
    </location>
</feature>
<feature type="signal peptide" evidence="3">
    <location>
        <begin position="1"/>
        <end position="17"/>
    </location>
</feature>
<keyword evidence="5" id="KW-1185">Reference proteome</keyword>
<keyword evidence="2" id="KW-0472">Membrane</keyword>
<evidence type="ECO:0000256" key="2">
    <source>
        <dbReference type="SAM" id="Phobius"/>
    </source>
</evidence>
<keyword evidence="2" id="KW-0812">Transmembrane</keyword>